<keyword evidence="7" id="KW-1185">Reference proteome</keyword>
<dbReference type="InterPro" id="IPR036097">
    <property type="entry name" value="HisK_dim/P_sf"/>
</dbReference>
<dbReference type="EC" id="2.7.13.3" evidence="2"/>
<feature type="transmembrane region" description="Helical" evidence="4">
    <location>
        <begin position="57"/>
        <end position="75"/>
    </location>
</feature>
<dbReference type="AlphaFoldDB" id="A0A222FK15"/>
<feature type="domain" description="Histidine kinase" evidence="5">
    <location>
        <begin position="302"/>
        <end position="515"/>
    </location>
</feature>
<evidence type="ECO:0000259" key="5">
    <source>
        <dbReference type="PROSITE" id="PS50109"/>
    </source>
</evidence>
<dbReference type="InterPro" id="IPR005467">
    <property type="entry name" value="His_kinase_dom"/>
</dbReference>
<keyword evidence="4" id="KW-0472">Membrane</keyword>
<dbReference type="InterPro" id="IPR003594">
    <property type="entry name" value="HATPase_dom"/>
</dbReference>
<feature type="transmembrane region" description="Helical" evidence="4">
    <location>
        <begin position="21"/>
        <end position="37"/>
    </location>
</feature>
<dbReference type="GO" id="GO:0000155">
    <property type="term" value="F:phosphorelay sensor kinase activity"/>
    <property type="evidence" value="ECO:0007669"/>
    <property type="project" value="InterPro"/>
</dbReference>
<sequence length="519" mass="57804">MPGRWLGRFSLSSEMIVRGNRLLRLYSYYSLFLALLLTVIDSLDQDNAILGRHLPEVFLITVSIYVMVASIFVVIANRGPNIETATVYVFIETALLALLMHSSGSLAGGFSSLILIAVVIANLLVPGLFGYAVAAWTTLAVMFFQHVWPQNYDATTVVESGIYGFLCFLLAGVTQALSMRLNSALDLATHQAHRIRRLQKLSQKALLSLPDGIIACDAHHQVLFFNDAAAQWWPLLQDGPLPSALQQIEQQTQLDIRGRTLNFRKIPLSDTGDALLVLEDASRIAAEAQQVKLASLGRLTASIAHEVRNPLSAMRQAAQLLAETPYLQASEIKLTDIIEQHCMRINRTVEDILQLSRRRSPAIEQLRLKPWLEHFQRHFLELPDAQHCELTLSCGHEILIAFDPDQLQQILHNLCGNGLRYAIQQAQAHDQIASLKLLATTGHDNKVHLDVIDNGGGVAEEQRKHLFEPFHTTEHNGTGLGLYLCRELCEANHASIQYHPIDGGSCFRLTLQTNKPSYL</sequence>
<reference evidence="6 7" key="1">
    <citation type="submission" date="2017-07" db="EMBL/GenBank/DDBJ databases">
        <title>Annotated genome sequence of Bacterioplanes sanyensis isolated from Red Sea.</title>
        <authorList>
            <person name="Rehman Z.U."/>
        </authorList>
    </citation>
    <scope>NUCLEOTIDE SEQUENCE [LARGE SCALE GENOMIC DNA]</scope>
    <source>
        <strain evidence="6 7">NV9</strain>
    </source>
</reference>
<evidence type="ECO:0000256" key="1">
    <source>
        <dbReference type="ARBA" id="ARBA00000085"/>
    </source>
</evidence>
<evidence type="ECO:0000313" key="6">
    <source>
        <dbReference type="EMBL" id="ASP38926.1"/>
    </source>
</evidence>
<dbReference type="SMART" id="SM00387">
    <property type="entry name" value="HATPase_c"/>
    <property type="match status" value="1"/>
</dbReference>
<gene>
    <name evidence="6" type="ORF">CHH28_09630</name>
</gene>
<dbReference type="InterPro" id="IPR003661">
    <property type="entry name" value="HisK_dim/P_dom"/>
</dbReference>
<dbReference type="Pfam" id="PF00512">
    <property type="entry name" value="HisKA"/>
    <property type="match status" value="1"/>
</dbReference>
<keyword evidence="4" id="KW-0812">Transmembrane</keyword>
<dbReference type="KEGG" id="bsan:CHH28_09630"/>
<evidence type="ECO:0000256" key="2">
    <source>
        <dbReference type="ARBA" id="ARBA00012438"/>
    </source>
</evidence>
<dbReference type="PRINTS" id="PR00344">
    <property type="entry name" value="BCTRLSENSOR"/>
</dbReference>
<feature type="transmembrane region" description="Helical" evidence="4">
    <location>
        <begin position="82"/>
        <end position="100"/>
    </location>
</feature>
<dbReference type="RefSeq" id="WP_094060112.1">
    <property type="nucleotide sequence ID" value="NZ_CP022530.1"/>
</dbReference>
<name>A0A222FK15_9GAMM</name>
<dbReference type="Gene3D" id="3.30.565.10">
    <property type="entry name" value="Histidine kinase-like ATPase, C-terminal domain"/>
    <property type="match status" value="1"/>
</dbReference>
<organism evidence="6 7">
    <name type="scientific">Bacterioplanes sanyensis</name>
    <dbReference type="NCBI Taxonomy" id="1249553"/>
    <lineage>
        <taxon>Bacteria</taxon>
        <taxon>Pseudomonadati</taxon>
        <taxon>Pseudomonadota</taxon>
        <taxon>Gammaproteobacteria</taxon>
        <taxon>Oceanospirillales</taxon>
        <taxon>Oceanospirillaceae</taxon>
        <taxon>Bacterioplanes</taxon>
    </lineage>
</organism>
<dbReference type="EMBL" id="CP022530">
    <property type="protein sequence ID" value="ASP38926.1"/>
    <property type="molecule type" value="Genomic_DNA"/>
</dbReference>
<evidence type="ECO:0000256" key="3">
    <source>
        <dbReference type="ARBA" id="ARBA00022553"/>
    </source>
</evidence>
<dbReference type="InterPro" id="IPR036890">
    <property type="entry name" value="HATPase_C_sf"/>
</dbReference>
<evidence type="ECO:0000313" key="7">
    <source>
        <dbReference type="Proteomes" id="UP000202440"/>
    </source>
</evidence>
<dbReference type="CDD" id="cd00082">
    <property type="entry name" value="HisKA"/>
    <property type="match status" value="1"/>
</dbReference>
<dbReference type="SUPFAM" id="SSF55874">
    <property type="entry name" value="ATPase domain of HSP90 chaperone/DNA topoisomerase II/histidine kinase"/>
    <property type="match status" value="1"/>
</dbReference>
<dbReference type="Pfam" id="PF02518">
    <property type="entry name" value="HATPase_c"/>
    <property type="match status" value="1"/>
</dbReference>
<dbReference type="PANTHER" id="PTHR43065">
    <property type="entry name" value="SENSOR HISTIDINE KINASE"/>
    <property type="match status" value="1"/>
</dbReference>
<evidence type="ECO:0000256" key="4">
    <source>
        <dbReference type="SAM" id="Phobius"/>
    </source>
</evidence>
<dbReference type="InterPro" id="IPR004358">
    <property type="entry name" value="Sig_transdc_His_kin-like_C"/>
</dbReference>
<dbReference type="Proteomes" id="UP000202440">
    <property type="component" value="Chromosome"/>
</dbReference>
<accession>A0A222FK15</accession>
<dbReference type="OrthoDB" id="9776727at2"/>
<keyword evidence="3" id="KW-0597">Phosphoprotein</keyword>
<proteinExistence type="predicted"/>
<feature type="transmembrane region" description="Helical" evidence="4">
    <location>
        <begin position="160"/>
        <end position="177"/>
    </location>
</feature>
<dbReference type="PANTHER" id="PTHR43065:SF52">
    <property type="entry name" value="SENSOR PROTEIN KINASE PILS"/>
    <property type="match status" value="1"/>
</dbReference>
<dbReference type="Gene3D" id="1.10.287.130">
    <property type="match status" value="1"/>
</dbReference>
<dbReference type="Pfam" id="PF25323">
    <property type="entry name" value="6TM_PilS"/>
    <property type="match status" value="1"/>
</dbReference>
<dbReference type="SUPFAM" id="SSF47384">
    <property type="entry name" value="Homodimeric domain of signal transducing histidine kinase"/>
    <property type="match status" value="1"/>
</dbReference>
<keyword evidence="4" id="KW-1133">Transmembrane helix</keyword>
<dbReference type="SMART" id="SM00388">
    <property type="entry name" value="HisKA"/>
    <property type="match status" value="1"/>
</dbReference>
<comment type="catalytic activity">
    <reaction evidence="1">
        <text>ATP + protein L-histidine = ADP + protein N-phospho-L-histidine.</text>
        <dbReference type="EC" id="2.7.13.3"/>
    </reaction>
</comment>
<dbReference type="PROSITE" id="PS50109">
    <property type="entry name" value="HIS_KIN"/>
    <property type="match status" value="1"/>
</dbReference>
<protein>
    <recommendedName>
        <fullName evidence="2">histidine kinase</fullName>
        <ecNumber evidence="2">2.7.13.3</ecNumber>
    </recommendedName>
</protein>
<dbReference type="Gene3D" id="3.30.450.20">
    <property type="entry name" value="PAS domain"/>
    <property type="match status" value="1"/>
</dbReference>